<feature type="chain" id="PRO_5002317065" description="glucan 1,3-beta-glucosidase" evidence="17">
    <location>
        <begin position="24"/>
        <end position="617"/>
    </location>
</feature>
<dbReference type="InterPro" id="IPR050386">
    <property type="entry name" value="Glycosyl_hydrolase_5"/>
</dbReference>
<dbReference type="SUPFAM" id="SSF51445">
    <property type="entry name" value="(Trans)glycosidases"/>
    <property type="match status" value="1"/>
</dbReference>
<dbReference type="InterPro" id="IPR017853">
    <property type="entry name" value="GH"/>
</dbReference>
<keyword evidence="17" id="KW-0732">Signal</keyword>
<dbReference type="Gene3D" id="3.20.20.80">
    <property type="entry name" value="Glycosidases"/>
    <property type="match status" value="1"/>
</dbReference>
<evidence type="ECO:0000256" key="10">
    <source>
        <dbReference type="ARBA" id="ARBA00023295"/>
    </source>
</evidence>
<dbReference type="GO" id="GO:0071555">
    <property type="term" value="P:cell wall organization"/>
    <property type="evidence" value="ECO:0007669"/>
    <property type="project" value="UniProtKB-KW"/>
</dbReference>
<evidence type="ECO:0000256" key="5">
    <source>
        <dbReference type="ARBA" id="ARBA00022801"/>
    </source>
</evidence>
<gene>
    <name evidence="19" type="ORF">CYLTODRAFT_348763</name>
</gene>
<evidence type="ECO:0000256" key="16">
    <source>
        <dbReference type="RuleBase" id="RU361153"/>
    </source>
</evidence>
<dbReference type="EMBL" id="KN880477">
    <property type="protein sequence ID" value="KIY69876.1"/>
    <property type="molecule type" value="Genomic_DNA"/>
</dbReference>
<evidence type="ECO:0000256" key="4">
    <source>
        <dbReference type="ARBA" id="ARBA00022692"/>
    </source>
</evidence>
<dbReference type="GO" id="GO:0005576">
    <property type="term" value="C:extracellular region"/>
    <property type="evidence" value="ECO:0007669"/>
    <property type="project" value="TreeGrafter"/>
</dbReference>
<dbReference type="OrthoDB" id="62120at2759"/>
<evidence type="ECO:0000259" key="18">
    <source>
        <dbReference type="Pfam" id="PF00150"/>
    </source>
</evidence>
<dbReference type="GO" id="GO:0009251">
    <property type="term" value="P:glucan catabolic process"/>
    <property type="evidence" value="ECO:0007669"/>
    <property type="project" value="TreeGrafter"/>
</dbReference>
<organism evidence="19 20">
    <name type="scientific">Cylindrobasidium torrendii FP15055 ss-10</name>
    <dbReference type="NCBI Taxonomy" id="1314674"/>
    <lineage>
        <taxon>Eukaryota</taxon>
        <taxon>Fungi</taxon>
        <taxon>Dikarya</taxon>
        <taxon>Basidiomycota</taxon>
        <taxon>Agaricomycotina</taxon>
        <taxon>Agaricomycetes</taxon>
        <taxon>Agaricomycetidae</taxon>
        <taxon>Agaricales</taxon>
        <taxon>Marasmiineae</taxon>
        <taxon>Physalacriaceae</taxon>
        <taxon>Cylindrobasidium</taxon>
    </lineage>
</organism>
<keyword evidence="6" id="KW-0735">Signal-anchor</keyword>
<evidence type="ECO:0000256" key="2">
    <source>
        <dbReference type="ARBA" id="ARBA00005641"/>
    </source>
</evidence>
<evidence type="ECO:0000256" key="14">
    <source>
        <dbReference type="ARBA" id="ARBA00038929"/>
    </source>
</evidence>
<keyword evidence="7" id="KW-1133">Transmembrane helix</keyword>
<keyword evidence="20" id="KW-1185">Reference proteome</keyword>
<feature type="signal peptide" evidence="17">
    <location>
        <begin position="1"/>
        <end position="23"/>
    </location>
</feature>
<dbReference type="GO" id="GO:0009986">
    <property type="term" value="C:cell surface"/>
    <property type="evidence" value="ECO:0007669"/>
    <property type="project" value="TreeGrafter"/>
</dbReference>
<evidence type="ECO:0000256" key="11">
    <source>
        <dbReference type="ARBA" id="ARBA00023316"/>
    </source>
</evidence>
<evidence type="ECO:0000256" key="8">
    <source>
        <dbReference type="ARBA" id="ARBA00023136"/>
    </source>
</evidence>
<evidence type="ECO:0000256" key="6">
    <source>
        <dbReference type="ARBA" id="ARBA00022968"/>
    </source>
</evidence>
<evidence type="ECO:0000256" key="1">
    <source>
        <dbReference type="ARBA" id="ARBA00004401"/>
    </source>
</evidence>
<keyword evidence="9" id="KW-0325">Glycoprotein</keyword>
<comment type="subcellular location">
    <subcellularLocation>
        <location evidence="1">Cell membrane</location>
        <topology evidence="1">Single-pass type II membrane protein</topology>
    </subcellularLocation>
</comment>
<comment type="function">
    <text evidence="13">Glucosidase involved in the degradation of cellulosic biomass. Active on lichenan.</text>
</comment>
<reference evidence="19 20" key="1">
    <citation type="journal article" date="2015" name="Fungal Genet. Biol.">
        <title>Evolution of novel wood decay mechanisms in Agaricales revealed by the genome sequences of Fistulina hepatica and Cylindrobasidium torrendii.</title>
        <authorList>
            <person name="Floudas D."/>
            <person name="Held B.W."/>
            <person name="Riley R."/>
            <person name="Nagy L.G."/>
            <person name="Koehler G."/>
            <person name="Ransdell A.S."/>
            <person name="Younus H."/>
            <person name="Chow J."/>
            <person name="Chiniquy J."/>
            <person name="Lipzen A."/>
            <person name="Tritt A."/>
            <person name="Sun H."/>
            <person name="Haridas S."/>
            <person name="LaButti K."/>
            <person name="Ohm R.A."/>
            <person name="Kues U."/>
            <person name="Blanchette R.A."/>
            <person name="Grigoriev I.V."/>
            <person name="Minto R.E."/>
            <person name="Hibbett D.S."/>
        </authorList>
    </citation>
    <scope>NUCLEOTIDE SEQUENCE [LARGE SCALE GENOMIC DNA]</scope>
    <source>
        <strain evidence="19 20">FP15055 ss-10</strain>
    </source>
</reference>
<evidence type="ECO:0000256" key="17">
    <source>
        <dbReference type="SAM" id="SignalP"/>
    </source>
</evidence>
<keyword evidence="4" id="KW-0812">Transmembrane</keyword>
<keyword evidence="3" id="KW-1003">Cell membrane</keyword>
<evidence type="ECO:0000256" key="13">
    <source>
        <dbReference type="ARBA" id="ARBA00037126"/>
    </source>
</evidence>
<dbReference type="Proteomes" id="UP000054007">
    <property type="component" value="Unassembled WGS sequence"/>
</dbReference>
<evidence type="ECO:0000256" key="15">
    <source>
        <dbReference type="ARBA" id="ARBA00041260"/>
    </source>
</evidence>
<accession>A0A0D7BJT7</accession>
<dbReference type="Pfam" id="PF00150">
    <property type="entry name" value="Cellulase"/>
    <property type="match status" value="1"/>
</dbReference>
<sequence>MLVIASILLLLVAIAVPVAVVLSRKSSSSSSPSTSTPVVTVIPWDGSTSGANGSTTWSTSADGSAFTYVNEFGGEWQYDPTNPLGPGGKSQSWGKRIGEEEWVWGQDIVRGVNIGGWLVTEPFICPDLYERWINKTDIAVVDEWTLALAMGDKLAEEMERHYSTFITEEDFAQIAGAGLNWVRIPIGFWAIETIGDEPLLPKVSWKYFLKAIEWCRKYGIRIYLDLHALPGSQNGWNHSGKAGSVNFLNGAMGLANAQRTLSYIKTFTEFISQDQYKDVVPMMGIVNEILWATIGETSVKSFYSAAYETIRNVTGIGADKGPYLIIHEGFQGTAVWEGFLEGADRLALDQHPYLAFMNDYISTPDEMASKACAWAAATNRSQSAFGVTLGGEWSAAINNCGLWLNGIGSSPGGYDCAKWDAWASYTDDDLKAIKNVALASMDALQNWFFWTWKIGESSVLKTSSSPLWNYKLGREHGWIPKDPREAAGFCAGILKADEMNLFDGKFPASATGSASGVVSPTQMSSWAFPPASMAPSFTAMSVLPTYTATGTFVALGVPTFAGAPPTAKGASAGPTPTVQAGSGWTTGDEGAKQKFVAIQGCAYPDAWNAATAAATPC</sequence>
<comment type="catalytic activity">
    <reaction evidence="12">
        <text>Successive hydrolysis of beta-D-glucose units from the non-reducing ends of (1-&gt;3)-beta-D-glucans, releasing alpha-glucose.</text>
        <dbReference type="EC" id="3.2.1.58"/>
    </reaction>
</comment>
<evidence type="ECO:0000256" key="9">
    <source>
        <dbReference type="ARBA" id="ARBA00023180"/>
    </source>
</evidence>
<dbReference type="GO" id="GO:0004338">
    <property type="term" value="F:glucan exo-1,3-beta-glucosidase activity"/>
    <property type="evidence" value="ECO:0007669"/>
    <property type="project" value="UniProtKB-EC"/>
</dbReference>
<evidence type="ECO:0000256" key="3">
    <source>
        <dbReference type="ARBA" id="ARBA00022475"/>
    </source>
</evidence>
<protein>
    <recommendedName>
        <fullName evidence="14">glucan 1,3-beta-glucosidase</fullName>
        <ecNumber evidence="14">3.2.1.58</ecNumber>
    </recommendedName>
    <alternativeName>
        <fullName evidence="15">Exo-1,3-beta-glucanase D</fullName>
    </alternativeName>
</protein>
<keyword evidence="11" id="KW-0961">Cell wall biogenesis/degradation</keyword>
<dbReference type="AlphaFoldDB" id="A0A0D7BJT7"/>
<evidence type="ECO:0000256" key="7">
    <source>
        <dbReference type="ARBA" id="ARBA00022989"/>
    </source>
</evidence>
<dbReference type="PANTHER" id="PTHR31297:SF34">
    <property type="entry name" value="GLUCAN 1,3-BETA-GLUCOSIDASE 2"/>
    <property type="match status" value="1"/>
</dbReference>
<comment type="similarity">
    <text evidence="2 16">Belongs to the glycosyl hydrolase 5 (cellulase A) family.</text>
</comment>
<keyword evidence="8" id="KW-0472">Membrane</keyword>
<evidence type="ECO:0000256" key="12">
    <source>
        <dbReference type="ARBA" id="ARBA00036824"/>
    </source>
</evidence>
<dbReference type="PANTHER" id="PTHR31297">
    <property type="entry name" value="GLUCAN ENDO-1,6-BETA-GLUCOSIDASE B"/>
    <property type="match status" value="1"/>
</dbReference>
<feature type="domain" description="Glycoside hydrolase family 5" evidence="18">
    <location>
        <begin position="158"/>
        <end position="354"/>
    </location>
</feature>
<proteinExistence type="inferred from homology"/>
<dbReference type="InterPro" id="IPR001547">
    <property type="entry name" value="Glyco_hydro_5"/>
</dbReference>
<keyword evidence="5 16" id="KW-0378">Hydrolase</keyword>
<dbReference type="GO" id="GO:0005886">
    <property type="term" value="C:plasma membrane"/>
    <property type="evidence" value="ECO:0007669"/>
    <property type="project" value="UniProtKB-SubCell"/>
</dbReference>
<evidence type="ECO:0000313" key="19">
    <source>
        <dbReference type="EMBL" id="KIY69876.1"/>
    </source>
</evidence>
<dbReference type="STRING" id="1314674.A0A0D7BJT7"/>
<keyword evidence="10 16" id="KW-0326">Glycosidase</keyword>
<dbReference type="EC" id="3.2.1.58" evidence="14"/>
<name>A0A0D7BJT7_9AGAR</name>
<evidence type="ECO:0000313" key="20">
    <source>
        <dbReference type="Proteomes" id="UP000054007"/>
    </source>
</evidence>